<accession>A0ABY8IV27</accession>
<gene>
    <name evidence="2" type="ORF">P9989_15665</name>
</gene>
<dbReference type="InterPro" id="IPR036281">
    <property type="entry name" value="SinR/SinI_dimer_dom_sf"/>
</dbReference>
<dbReference type="Proteomes" id="UP001221597">
    <property type="component" value="Chromosome"/>
</dbReference>
<dbReference type="PROSITE" id="PS51500">
    <property type="entry name" value="SIN"/>
    <property type="match status" value="1"/>
</dbReference>
<proteinExistence type="predicted"/>
<reference evidence="2 3" key="1">
    <citation type="submission" date="2023-04" db="EMBL/GenBank/DDBJ databases">
        <title>Genome sequence of Halobacillus naozhouensis KACC 21980.</title>
        <authorList>
            <person name="Kim S."/>
            <person name="Heo J."/>
            <person name="Kwon S.-W."/>
        </authorList>
    </citation>
    <scope>NUCLEOTIDE SEQUENCE [LARGE SCALE GENOMIC DNA]</scope>
    <source>
        <strain evidence="2 3">KCTC 13234</strain>
    </source>
</reference>
<sequence length="40" mass="4789">MEKVESKRSLDADWIALIKQARDIGLTKEEIRQLFMKRQI</sequence>
<organism evidence="2 3">
    <name type="scientific">Halobacillus naozhouensis</name>
    <dbReference type="NCBI Taxonomy" id="554880"/>
    <lineage>
        <taxon>Bacteria</taxon>
        <taxon>Bacillati</taxon>
        <taxon>Bacillota</taxon>
        <taxon>Bacilli</taxon>
        <taxon>Bacillales</taxon>
        <taxon>Bacillaceae</taxon>
        <taxon>Halobacillus</taxon>
    </lineage>
</organism>
<name>A0ABY8IV27_9BACI</name>
<evidence type="ECO:0000259" key="1">
    <source>
        <dbReference type="PROSITE" id="PS51500"/>
    </source>
</evidence>
<dbReference type="SUPFAM" id="SSF47406">
    <property type="entry name" value="SinR repressor dimerisation domain-like"/>
    <property type="match status" value="1"/>
</dbReference>
<evidence type="ECO:0000313" key="3">
    <source>
        <dbReference type="Proteomes" id="UP001221597"/>
    </source>
</evidence>
<dbReference type="Pfam" id="PF08671">
    <property type="entry name" value="SinI"/>
    <property type="match status" value="1"/>
</dbReference>
<dbReference type="InterPro" id="IPR010981">
    <property type="entry name" value="SinR/SinI_dimer_dom"/>
</dbReference>
<keyword evidence="3" id="KW-1185">Reference proteome</keyword>
<protein>
    <submittedName>
        <fullName evidence="2">Anti-repressor SinI family protein</fullName>
    </submittedName>
</protein>
<dbReference type="EMBL" id="CP121671">
    <property type="protein sequence ID" value="WFT73795.1"/>
    <property type="molecule type" value="Genomic_DNA"/>
</dbReference>
<dbReference type="RefSeq" id="WP_283075802.1">
    <property type="nucleotide sequence ID" value="NZ_CP121671.1"/>
</dbReference>
<evidence type="ECO:0000313" key="2">
    <source>
        <dbReference type="EMBL" id="WFT73795.1"/>
    </source>
</evidence>
<feature type="domain" description="Sin" evidence="1">
    <location>
        <begin position="1"/>
        <end position="39"/>
    </location>
</feature>